<dbReference type="Proteomes" id="UP001145114">
    <property type="component" value="Unassembled WGS sequence"/>
</dbReference>
<feature type="non-terminal residue" evidence="1">
    <location>
        <position position="1"/>
    </location>
</feature>
<accession>A0ACC1H7N0</accession>
<protein>
    <submittedName>
        <fullName evidence="1">Uncharacterized protein</fullName>
    </submittedName>
</protein>
<dbReference type="EMBL" id="JAMZIH010009204">
    <property type="protein sequence ID" value="KAJ1670542.1"/>
    <property type="molecule type" value="Genomic_DNA"/>
</dbReference>
<feature type="non-terminal residue" evidence="1">
    <location>
        <position position="179"/>
    </location>
</feature>
<comment type="caution">
    <text evidence="1">The sequence shown here is derived from an EMBL/GenBank/DDBJ whole genome shotgun (WGS) entry which is preliminary data.</text>
</comment>
<gene>
    <name evidence="1" type="ORF">EV182_008136</name>
</gene>
<name>A0ACC1H7N0_9FUNG</name>
<evidence type="ECO:0000313" key="1">
    <source>
        <dbReference type="EMBL" id="KAJ1670542.1"/>
    </source>
</evidence>
<organism evidence="1 2">
    <name type="scientific">Spiromyces aspiralis</name>
    <dbReference type="NCBI Taxonomy" id="68401"/>
    <lineage>
        <taxon>Eukaryota</taxon>
        <taxon>Fungi</taxon>
        <taxon>Fungi incertae sedis</taxon>
        <taxon>Zoopagomycota</taxon>
        <taxon>Kickxellomycotina</taxon>
        <taxon>Kickxellomycetes</taxon>
        <taxon>Kickxellales</taxon>
        <taxon>Kickxellaceae</taxon>
        <taxon>Spiromyces</taxon>
    </lineage>
</organism>
<keyword evidence="2" id="KW-1185">Reference proteome</keyword>
<sequence length="179" mass="20422">KTTEIRHGEKLPSNLADLARTKPLLYALMEAQFGHNKLRVPLPTHRDIRPRNAANLQQKHYDKHLQALYPPLPPDQVSYLEEIARTGRIPPPNDKELTEAERQAFQEWVDHWVRLPPERQIRRYYRALLDQVPIMTKVAVQVKRPGSPGEGDAEPQAISFKIAVAKSPWSGGSPLPPVR</sequence>
<proteinExistence type="predicted"/>
<reference evidence="1" key="1">
    <citation type="submission" date="2022-06" db="EMBL/GenBank/DDBJ databases">
        <title>Phylogenomic reconstructions and comparative analyses of Kickxellomycotina fungi.</title>
        <authorList>
            <person name="Reynolds N.K."/>
            <person name="Stajich J.E."/>
            <person name="Barry K."/>
            <person name="Grigoriev I.V."/>
            <person name="Crous P."/>
            <person name="Smith M.E."/>
        </authorList>
    </citation>
    <scope>NUCLEOTIDE SEQUENCE</scope>
    <source>
        <strain evidence="1">RSA 2271</strain>
    </source>
</reference>
<evidence type="ECO:0000313" key="2">
    <source>
        <dbReference type="Proteomes" id="UP001145114"/>
    </source>
</evidence>